<name>A0ABW1KC83_9ACTN</name>
<proteinExistence type="predicted"/>
<evidence type="ECO:0008006" key="3">
    <source>
        <dbReference type="Google" id="ProtNLM"/>
    </source>
</evidence>
<organism evidence="1 2">
    <name type="scientific">Plantactinospora solaniradicis</name>
    <dbReference type="NCBI Taxonomy" id="1723736"/>
    <lineage>
        <taxon>Bacteria</taxon>
        <taxon>Bacillati</taxon>
        <taxon>Actinomycetota</taxon>
        <taxon>Actinomycetes</taxon>
        <taxon>Micromonosporales</taxon>
        <taxon>Micromonosporaceae</taxon>
        <taxon>Plantactinospora</taxon>
    </lineage>
</organism>
<dbReference type="EMBL" id="JBHSPR010000018">
    <property type="protein sequence ID" value="MFC6018871.1"/>
    <property type="molecule type" value="Genomic_DNA"/>
</dbReference>
<dbReference type="Proteomes" id="UP001596203">
    <property type="component" value="Unassembled WGS sequence"/>
</dbReference>
<dbReference type="RefSeq" id="WP_377424617.1">
    <property type="nucleotide sequence ID" value="NZ_JBHSPR010000018.1"/>
</dbReference>
<reference evidence="2" key="1">
    <citation type="journal article" date="2019" name="Int. J. Syst. Evol. Microbiol.">
        <title>The Global Catalogue of Microorganisms (GCM) 10K type strain sequencing project: providing services to taxonomists for standard genome sequencing and annotation.</title>
        <authorList>
            <consortium name="The Broad Institute Genomics Platform"/>
            <consortium name="The Broad Institute Genome Sequencing Center for Infectious Disease"/>
            <person name="Wu L."/>
            <person name="Ma J."/>
        </authorList>
    </citation>
    <scope>NUCLEOTIDE SEQUENCE [LARGE SCALE GENOMIC DNA]</scope>
    <source>
        <strain evidence="2">ZS-35-S2</strain>
    </source>
</reference>
<evidence type="ECO:0000313" key="2">
    <source>
        <dbReference type="Proteomes" id="UP001596203"/>
    </source>
</evidence>
<keyword evidence="2" id="KW-1185">Reference proteome</keyword>
<evidence type="ECO:0000313" key="1">
    <source>
        <dbReference type="EMBL" id="MFC6018871.1"/>
    </source>
</evidence>
<gene>
    <name evidence="1" type="ORF">ACFP2T_22025</name>
</gene>
<protein>
    <recommendedName>
        <fullName evidence="3">Helix-turn-helix domain-containing protein</fullName>
    </recommendedName>
</protein>
<sequence>MPQHSRPVTDADRKRVRELHANGLSRNAIAKEINRSGRWVSRIADELGLDFERTRARAATIAKVVDARTRRAALALALLDDVDELRARLHVQYEVHAFGKEGSLNTGSVTKPPPATSEI</sequence>
<comment type="caution">
    <text evidence="1">The sequence shown here is derived from an EMBL/GenBank/DDBJ whole genome shotgun (WGS) entry which is preliminary data.</text>
</comment>
<accession>A0ABW1KC83</accession>